<evidence type="ECO:0000259" key="2">
    <source>
        <dbReference type="Pfam" id="PF13439"/>
    </source>
</evidence>
<evidence type="ECO:0000259" key="1">
    <source>
        <dbReference type="Pfam" id="PF00534"/>
    </source>
</evidence>
<dbReference type="EMBL" id="WDEH01000004">
    <property type="protein sequence ID" value="KAB6142067.1"/>
    <property type="molecule type" value="Genomic_DNA"/>
</dbReference>
<dbReference type="InterPro" id="IPR050194">
    <property type="entry name" value="Glycosyltransferase_grp1"/>
</dbReference>
<proteinExistence type="predicted"/>
<gene>
    <name evidence="3" type="ORF">GA424_03715</name>
</gene>
<reference evidence="3 4" key="1">
    <citation type="journal article" date="2019" name="Nat. Med.">
        <title>A library of human gut bacterial isolates paired with longitudinal multiomics data enables mechanistic microbiome research.</title>
        <authorList>
            <person name="Poyet M."/>
            <person name="Groussin M."/>
            <person name="Gibbons S.M."/>
            <person name="Avila-Pacheco J."/>
            <person name="Jiang X."/>
            <person name="Kearney S.M."/>
            <person name="Perrotta A.R."/>
            <person name="Berdy B."/>
            <person name="Zhao S."/>
            <person name="Lieberman T.D."/>
            <person name="Swanson P.K."/>
            <person name="Smith M."/>
            <person name="Roesemann S."/>
            <person name="Alexander J.E."/>
            <person name="Rich S.A."/>
            <person name="Livny J."/>
            <person name="Vlamakis H."/>
            <person name="Clish C."/>
            <person name="Bullock K."/>
            <person name="Deik A."/>
            <person name="Scott J."/>
            <person name="Pierce K.A."/>
            <person name="Xavier R.J."/>
            <person name="Alm E.J."/>
        </authorList>
    </citation>
    <scope>NUCLEOTIDE SEQUENCE [LARGE SCALE GENOMIC DNA]</scope>
    <source>
        <strain evidence="3 4">BIOML-A62</strain>
    </source>
</reference>
<feature type="domain" description="Glycosyltransferase subfamily 4-like N-terminal" evidence="2">
    <location>
        <begin position="14"/>
        <end position="158"/>
    </location>
</feature>
<dbReference type="GeneID" id="69480187"/>
<dbReference type="Gene3D" id="3.40.50.2000">
    <property type="entry name" value="Glycogen Phosphorylase B"/>
    <property type="match status" value="2"/>
</dbReference>
<evidence type="ECO:0000313" key="3">
    <source>
        <dbReference type="EMBL" id="KAB6142067.1"/>
    </source>
</evidence>
<dbReference type="PANTHER" id="PTHR45947:SF3">
    <property type="entry name" value="SULFOQUINOVOSYL TRANSFERASE SQD2"/>
    <property type="match status" value="1"/>
</dbReference>
<dbReference type="InterPro" id="IPR028098">
    <property type="entry name" value="Glyco_trans_4-like_N"/>
</dbReference>
<dbReference type="CDD" id="cd03801">
    <property type="entry name" value="GT4_PimA-like"/>
    <property type="match status" value="1"/>
</dbReference>
<dbReference type="Pfam" id="PF00534">
    <property type="entry name" value="Glycos_transf_1"/>
    <property type="match status" value="1"/>
</dbReference>
<name>A0A6A2RKG8_9BACE</name>
<dbReference type="Proteomes" id="UP000487596">
    <property type="component" value="Unassembled WGS sequence"/>
</dbReference>
<protein>
    <submittedName>
        <fullName evidence="3">Glycosyltransferase family 4 protein</fullName>
    </submittedName>
</protein>
<dbReference type="GO" id="GO:0016757">
    <property type="term" value="F:glycosyltransferase activity"/>
    <property type="evidence" value="ECO:0007669"/>
    <property type="project" value="InterPro"/>
</dbReference>
<dbReference type="InterPro" id="IPR001296">
    <property type="entry name" value="Glyco_trans_1"/>
</dbReference>
<evidence type="ECO:0000313" key="4">
    <source>
        <dbReference type="Proteomes" id="UP000487596"/>
    </source>
</evidence>
<organism evidence="3 4">
    <name type="scientific">Bacteroides xylanisolvens</name>
    <dbReference type="NCBI Taxonomy" id="371601"/>
    <lineage>
        <taxon>Bacteria</taxon>
        <taxon>Pseudomonadati</taxon>
        <taxon>Bacteroidota</taxon>
        <taxon>Bacteroidia</taxon>
        <taxon>Bacteroidales</taxon>
        <taxon>Bacteroidaceae</taxon>
        <taxon>Bacteroides</taxon>
    </lineage>
</organism>
<keyword evidence="3" id="KW-0808">Transferase</keyword>
<sequence length="365" mass="41891">MKILELHYSTAAAGAERFLVDISNELSLNHEVVLCTTDDDSVLENSFYKNEISHKIKYINLKCKSGLELRAIWRILKVVKEEKPDVVHSHADLITLFLPAILYPHSKYFHTLHSLAERCLSSKKLRSVYKWFYRKKIQPITISQICLDSYKKLYKLDNAININNGRSKLMRTVDYDKVSVELEKLKIHDDDKIFIHVARCAKVKNQELLVKTFNRFLNEGNHGILILIGASYDSKENIHIINSAQKGIYWLGTKNNVVDYLLKADFFVLSSLAEGLPISLLEAMSCGVIPICTPVGGIPNVIDGEDKGYISKSSNADDFYYTLKKAFDNEEKINRMKLKEYFDNNFSISHCAESYLRVFGYDEIK</sequence>
<dbReference type="SUPFAM" id="SSF53756">
    <property type="entry name" value="UDP-Glycosyltransferase/glycogen phosphorylase"/>
    <property type="match status" value="1"/>
</dbReference>
<dbReference type="AlphaFoldDB" id="A0A6A2RKG8"/>
<dbReference type="RefSeq" id="WP_004314909.1">
    <property type="nucleotide sequence ID" value="NZ_CABKPA010000035.1"/>
</dbReference>
<accession>A0A6A2RKG8</accession>
<dbReference type="PANTHER" id="PTHR45947">
    <property type="entry name" value="SULFOQUINOVOSYL TRANSFERASE SQD2"/>
    <property type="match status" value="1"/>
</dbReference>
<dbReference type="Pfam" id="PF13439">
    <property type="entry name" value="Glyco_transf_4"/>
    <property type="match status" value="1"/>
</dbReference>
<feature type="domain" description="Glycosyl transferase family 1" evidence="1">
    <location>
        <begin position="183"/>
        <end position="337"/>
    </location>
</feature>
<comment type="caution">
    <text evidence="3">The sequence shown here is derived from an EMBL/GenBank/DDBJ whole genome shotgun (WGS) entry which is preliminary data.</text>
</comment>